<dbReference type="AlphaFoldDB" id="A0A8S3SQ86"/>
<name>A0A8S3SQ86_MYTED</name>
<accession>A0A8S3SQ86</accession>
<evidence type="ECO:0000313" key="2">
    <source>
        <dbReference type="Proteomes" id="UP000683360"/>
    </source>
</evidence>
<sequence length="302" mass="34324">MILQTRTEINAHLDKLEEKLLQELGSTSGSCKSENTKILRKLKIAEGKLTKLREEILQIKQFSSDKNVFLGTYQGDILIANCAEKYLIKYSDAGKHIRDIPVSGLPFGVEVIDLNRIVVVTYATANCVEIMNSNTFKAEMNIRYHDDAWGVSQHNDRLYVVTGNATVQVMDLLRGQWETLKLASDNVLNITTSRDRIFYTDYATGNVHCCLINGEEFWQFGSKNIRRPRGLAVDNHNNVYVVGFGSNNLSIIQHDGKNSRTLLTESDGLFNPRDVYYDKEKRTLLICNQDGTIFLYKVVLNF</sequence>
<reference evidence="1" key="1">
    <citation type="submission" date="2021-03" db="EMBL/GenBank/DDBJ databases">
        <authorList>
            <person name="Bekaert M."/>
        </authorList>
    </citation>
    <scope>NUCLEOTIDE SEQUENCE</scope>
</reference>
<protein>
    <submittedName>
        <fullName evidence="1">Uncharacterized protein</fullName>
    </submittedName>
</protein>
<evidence type="ECO:0000313" key="1">
    <source>
        <dbReference type="EMBL" id="CAG2222995.1"/>
    </source>
</evidence>
<dbReference type="OrthoDB" id="6156626at2759"/>
<organism evidence="1 2">
    <name type="scientific">Mytilus edulis</name>
    <name type="common">Blue mussel</name>
    <dbReference type="NCBI Taxonomy" id="6550"/>
    <lineage>
        <taxon>Eukaryota</taxon>
        <taxon>Metazoa</taxon>
        <taxon>Spiralia</taxon>
        <taxon>Lophotrochozoa</taxon>
        <taxon>Mollusca</taxon>
        <taxon>Bivalvia</taxon>
        <taxon>Autobranchia</taxon>
        <taxon>Pteriomorphia</taxon>
        <taxon>Mytilida</taxon>
        <taxon>Mytiloidea</taxon>
        <taxon>Mytilidae</taxon>
        <taxon>Mytilinae</taxon>
        <taxon>Mytilus</taxon>
    </lineage>
</organism>
<dbReference type="SUPFAM" id="SSF75011">
    <property type="entry name" value="3-carboxy-cis,cis-mucoante lactonizing enzyme"/>
    <property type="match status" value="1"/>
</dbReference>
<gene>
    <name evidence="1" type="ORF">MEDL_36344</name>
</gene>
<dbReference type="EMBL" id="CAJPWZ010001773">
    <property type="protein sequence ID" value="CAG2222995.1"/>
    <property type="molecule type" value="Genomic_DNA"/>
</dbReference>
<comment type="caution">
    <text evidence="1">The sequence shown here is derived from an EMBL/GenBank/DDBJ whole genome shotgun (WGS) entry which is preliminary data.</text>
</comment>
<dbReference type="Proteomes" id="UP000683360">
    <property type="component" value="Unassembled WGS sequence"/>
</dbReference>
<proteinExistence type="predicted"/>
<dbReference type="InterPro" id="IPR011042">
    <property type="entry name" value="6-blade_b-propeller_TolB-like"/>
</dbReference>
<keyword evidence="2" id="KW-1185">Reference proteome</keyword>
<dbReference type="Gene3D" id="2.120.10.30">
    <property type="entry name" value="TolB, C-terminal domain"/>
    <property type="match status" value="1"/>
</dbReference>